<dbReference type="STRING" id="683960.A0A1E3P1C4"/>
<dbReference type="InterPro" id="IPR006614">
    <property type="entry name" value="Peroxin/Ferlin"/>
</dbReference>
<organism evidence="2 3">
    <name type="scientific">Wickerhamomyces anomalus (strain ATCC 58044 / CBS 1984 / NCYC 433 / NRRL Y-366-8)</name>
    <name type="common">Yeast</name>
    <name type="synonym">Hansenula anomala</name>
    <dbReference type="NCBI Taxonomy" id="683960"/>
    <lineage>
        <taxon>Eukaryota</taxon>
        <taxon>Fungi</taxon>
        <taxon>Dikarya</taxon>
        <taxon>Ascomycota</taxon>
        <taxon>Saccharomycotina</taxon>
        <taxon>Saccharomycetes</taxon>
        <taxon>Phaffomycetales</taxon>
        <taxon>Wickerhamomycetaceae</taxon>
        <taxon>Wickerhamomyces</taxon>
    </lineage>
</organism>
<dbReference type="AlphaFoldDB" id="A0A1E3P1C4"/>
<dbReference type="Proteomes" id="UP000094112">
    <property type="component" value="Unassembled WGS sequence"/>
</dbReference>
<dbReference type="RefSeq" id="XP_019038458.1">
    <property type="nucleotide sequence ID" value="XM_019182764.1"/>
</dbReference>
<evidence type="ECO:0000259" key="1">
    <source>
        <dbReference type="SMART" id="SM00694"/>
    </source>
</evidence>
<gene>
    <name evidence="2" type="ORF">WICANDRAFT_55818</name>
</gene>
<proteinExistence type="predicted"/>
<dbReference type="EMBL" id="KV454211">
    <property type="protein sequence ID" value="ODQ59251.1"/>
    <property type="molecule type" value="Genomic_DNA"/>
</dbReference>
<accession>A0A1E3P1C4</accession>
<dbReference type="SMART" id="SM00694">
    <property type="entry name" value="DysFC"/>
    <property type="match status" value="1"/>
</dbReference>
<keyword evidence="3" id="KW-1185">Reference proteome</keyword>
<protein>
    <recommendedName>
        <fullName evidence="1">Peroxin/Ferlin domain-containing protein</fullName>
    </recommendedName>
</protein>
<dbReference type="GeneID" id="30200010"/>
<reference evidence="2 3" key="1">
    <citation type="journal article" date="2016" name="Proc. Natl. Acad. Sci. U.S.A.">
        <title>Comparative genomics of biotechnologically important yeasts.</title>
        <authorList>
            <person name="Riley R."/>
            <person name="Haridas S."/>
            <person name="Wolfe K.H."/>
            <person name="Lopes M.R."/>
            <person name="Hittinger C.T."/>
            <person name="Goeker M."/>
            <person name="Salamov A.A."/>
            <person name="Wisecaver J.H."/>
            <person name="Long T.M."/>
            <person name="Calvey C.H."/>
            <person name="Aerts A.L."/>
            <person name="Barry K.W."/>
            <person name="Choi C."/>
            <person name="Clum A."/>
            <person name="Coughlan A.Y."/>
            <person name="Deshpande S."/>
            <person name="Douglass A.P."/>
            <person name="Hanson S.J."/>
            <person name="Klenk H.-P."/>
            <person name="LaButti K.M."/>
            <person name="Lapidus A."/>
            <person name="Lindquist E.A."/>
            <person name="Lipzen A.M."/>
            <person name="Meier-Kolthoff J.P."/>
            <person name="Ohm R.A."/>
            <person name="Otillar R.P."/>
            <person name="Pangilinan J.L."/>
            <person name="Peng Y."/>
            <person name="Rokas A."/>
            <person name="Rosa C.A."/>
            <person name="Scheuner C."/>
            <person name="Sibirny A.A."/>
            <person name="Slot J.C."/>
            <person name="Stielow J.B."/>
            <person name="Sun H."/>
            <person name="Kurtzman C.P."/>
            <person name="Blackwell M."/>
            <person name="Grigoriev I.V."/>
            <person name="Jeffries T.W."/>
        </authorList>
    </citation>
    <scope>NUCLEOTIDE SEQUENCE [LARGE SCALE GENOMIC DNA]</scope>
    <source>
        <strain evidence="3">ATCC 58044 / CBS 1984 / NCYC 433 / NRRL Y-366-8</strain>
    </source>
</reference>
<feature type="domain" description="Peroxin/Ferlin" evidence="1">
    <location>
        <begin position="145"/>
        <end position="179"/>
    </location>
</feature>
<sequence length="182" mass="21709">MTISLISNDQDQIYQDPEISFEDKNNKPSIITNYIIPKYKLDQIVSNCIENLSKQKTISSTTTSTTSTSSLEYSYDLLIENERGFIIFGLPFYTKYMFPFDPPNFTNINGSKISNLKLFPLPDLNWKWSWDKWYVIMNDDNDDQGWCYSWRFGSKHWRGEQRLGCFVRRRIWLRLRERKILA</sequence>
<dbReference type="OrthoDB" id="72441at2759"/>
<evidence type="ECO:0000313" key="3">
    <source>
        <dbReference type="Proteomes" id="UP000094112"/>
    </source>
</evidence>
<dbReference type="GO" id="GO:0016020">
    <property type="term" value="C:membrane"/>
    <property type="evidence" value="ECO:0007669"/>
    <property type="project" value="InterPro"/>
</dbReference>
<evidence type="ECO:0000313" key="2">
    <source>
        <dbReference type="EMBL" id="ODQ59251.1"/>
    </source>
</evidence>
<name>A0A1E3P1C4_WICAA</name>